<feature type="domain" description="Mut7-C RNAse" evidence="1">
    <location>
        <begin position="18"/>
        <end position="48"/>
    </location>
</feature>
<dbReference type="InterPro" id="IPR002782">
    <property type="entry name" value="Mut7-C_RNAse_dom"/>
</dbReference>
<evidence type="ECO:0000313" key="3">
    <source>
        <dbReference type="Proteomes" id="UP000030649"/>
    </source>
</evidence>
<evidence type="ECO:0000259" key="1">
    <source>
        <dbReference type="Pfam" id="PF01927"/>
    </source>
</evidence>
<sequence>MTDTEAKSESESASSVERFLLDAMLGSLSTYLRMCGHDAVYVLDTNADTNTNTNTNADYQTEQDADAAVSVEDANDDSNFLSRDCEPTDDEILTYARNNERTILTRDTELANRADDAVLLTARDVEDQLRELAAVGYDLILTSRPSRCGACNGRVERLSSDVVVPEYAPDPSERDCWQCLICEQIFWKGSHWDDVAATLERVRSQ</sequence>
<dbReference type="Pfam" id="PF01927">
    <property type="entry name" value="Mut7-C"/>
    <property type="match status" value="2"/>
</dbReference>
<evidence type="ECO:0000313" key="2">
    <source>
        <dbReference type="EMBL" id="ERG90415.1"/>
    </source>
</evidence>
<dbReference type="HOGENOM" id="CLU_112469_1_0_2"/>
<dbReference type="EMBL" id="KE356560">
    <property type="protein sequence ID" value="ERG90415.1"/>
    <property type="molecule type" value="Genomic_DNA"/>
</dbReference>
<accession>U1N1T0</accession>
<dbReference type="Proteomes" id="UP000030649">
    <property type="component" value="Unassembled WGS sequence"/>
</dbReference>
<name>U1N1T0_9EURY</name>
<dbReference type="PANTHER" id="PTHR39081">
    <property type="entry name" value="MUT7-C DOMAIN-CONTAINING PROTEIN"/>
    <property type="match status" value="1"/>
</dbReference>
<reference evidence="2 3" key="1">
    <citation type="journal article" date="2013" name="PLoS ONE">
        <title>Assembly-driven community genomics of a hypersaline microbial ecosystem.</title>
        <authorList>
            <person name="Podell S."/>
            <person name="Ugalde J.A."/>
            <person name="Narasingarao P."/>
            <person name="Banfield J.F."/>
            <person name="Heidelberg K.B."/>
            <person name="Allen E.E."/>
        </authorList>
    </citation>
    <scope>NUCLEOTIDE SEQUENCE [LARGE SCALE GENOMIC DNA]</scope>
    <source>
        <strain evidence="3">J07HQW1</strain>
    </source>
</reference>
<gene>
    <name evidence="2" type="ORF">J07HQW1_00436</name>
</gene>
<dbReference type="PANTHER" id="PTHR39081:SF1">
    <property type="entry name" value="MUT7-C RNASE DOMAIN-CONTAINING PROTEIN"/>
    <property type="match status" value="1"/>
</dbReference>
<dbReference type="STRING" id="1238424.J07HQW1_00436"/>
<organism evidence="2 3">
    <name type="scientific">Haloquadratum walsbyi J07HQW1</name>
    <dbReference type="NCBI Taxonomy" id="1238424"/>
    <lineage>
        <taxon>Archaea</taxon>
        <taxon>Methanobacteriati</taxon>
        <taxon>Methanobacteriota</taxon>
        <taxon>Stenosarchaea group</taxon>
        <taxon>Halobacteria</taxon>
        <taxon>Halobacteriales</taxon>
        <taxon>Haloferacaceae</taxon>
        <taxon>Haloquadratum</taxon>
    </lineage>
</organism>
<dbReference type="AlphaFoldDB" id="U1N1T0"/>
<proteinExistence type="predicted"/>
<feature type="domain" description="Mut7-C RNAse" evidence="1">
    <location>
        <begin position="87"/>
        <end position="198"/>
    </location>
</feature>
<protein>
    <recommendedName>
        <fullName evidence="1">Mut7-C RNAse domain-containing protein</fullName>
    </recommendedName>
</protein>